<dbReference type="PANTHER" id="PTHR30622">
    <property type="entry name" value="UNDECAPRENYL-DIPHOSPHATASE"/>
    <property type="match status" value="1"/>
</dbReference>
<name>A0A6J6EUC0_9ZZZZ</name>
<dbReference type="EMBL" id="CAFBLF010000055">
    <property type="protein sequence ID" value="CAB4862774.1"/>
    <property type="molecule type" value="Genomic_DNA"/>
</dbReference>
<dbReference type="EMBL" id="CAEZTZ010000014">
    <property type="protein sequence ID" value="CAB4579567.1"/>
    <property type="molecule type" value="Genomic_DNA"/>
</dbReference>
<evidence type="ECO:0000256" key="1">
    <source>
        <dbReference type="ARBA" id="ARBA00004651"/>
    </source>
</evidence>
<dbReference type="AlphaFoldDB" id="A0A6J6EUC0"/>
<keyword evidence="7" id="KW-0378">Hydrolase</keyword>
<evidence type="ECO:0000256" key="10">
    <source>
        <dbReference type="ARBA" id="ARBA00032707"/>
    </source>
</evidence>
<dbReference type="Pfam" id="PF02673">
    <property type="entry name" value="BacA"/>
    <property type="match status" value="1"/>
</dbReference>
<dbReference type="PANTHER" id="PTHR30622:SF4">
    <property type="entry name" value="UNDECAPRENYL-DIPHOSPHATASE"/>
    <property type="match status" value="1"/>
</dbReference>
<evidence type="ECO:0000313" key="14">
    <source>
        <dbReference type="EMBL" id="CAB4579567.1"/>
    </source>
</evidence>
<dbReference type="EMBL" id="CAEZSG010000041">
    <property type="protein sequence ID" value="CAB4534624.1"/>
    <property type="molecule type" value="Genomic_DNA"/>
</dbReference>
<dbReference type="InterPro" id="IPR003824">
    <property type="entry name" value="UppP"/>
</dbReference>
<gene>
    <name evidence="13" type="ORF">UFOPK1413_00382</name>
    <name evidence="14" type="ORF">UFOPK1767_00211</name>
    <name evidence="15" type="ORF">UFOPK3339_00494</name>
</gene>
<keyword evidence="8 12" id="KW-1133">Transmembrane helix</keyword>
<proteinExistence type="inferred from homology"/>
<evidence type="ECO:0000256" key="3">
    <source>
        <dbReference type="ARBA" id="ARBA00012374"/>
    </source>
</evidence>
<comment type="similarity">
    <text evidence="2">Belongs to the UppP family.</text>
</comment>
<evidence type="ECO:0000256" key="8">
    <source>
        <dbReference type="ARBA" id="ARBA00022989"/>
    </source>
</evidence>
<evidence type="ECO:0000313" key="13">
    <source>
        <dbReference type="EMBL" id="CAB4534624.1"/>
    </source>
</evidence>
<dbReference type="GO" id="GO:0005886">
    <property type="term" value="C:plasma membrane"/>
    <property type="evidence" value="ECO:0007669"/>
    <property type="project" value="UniProtKB-SubCell"/>
</dbReference>
<feature type="transmembrane region" description="Helical" evidence="12">
    <location>
        <begin position="276"/>
        <end position="295"/>
    </location>
</feature>
<evidence type="ECO:0000256" key="7">
    <source>
        <dbReference type="ARBA" id="ARBA00022801"/>
    </source>
</evidence>
<feature type="transmembrane region" description="Helical" evidence="12">
    <location>
        <begin position="242"/>
        <end position="264"/>
    </location>
</feature>
<keyword evidence="6 12" id="KW-0812">Transmembrane</keyword>
<organism evidence="14">
    <name type="scientific">freshwater metagenome</name>
    <dbReference type="NCBI Taxonomy" id="449393"/>
    <lineage>
        <taxon>unclassified sequences</taxon>
        <taxon>metagenomes</taxon>
        <taxon>ecological metagenomes</taxon>
    </lineage>
</organism>
<feature type="transmembrane region" description="Helical" evidence="12">
    <location>
        <begin position="102"/>
        <end position="124"/>
    </location>
</feature>
<feature type="transmembrane region" description="Helical" evidence="12">
    <location>
        <begin position="130"/>
        <end position="148"/>
    </location>
</feature>
<dbReference type="GO" id="GO:0050380">
    <property type="term" value="F:undecaprenyl-diphosphatase activity"/>
    <property type="evidence" value="ECO:0007669"/>
    <property type="project" value="UniProtKB-EC"/>
</dbReference>
<comment type="catalytic activity">
    <reaction evidence="11">
        <text>di-trans,octa-cis-undecaprenyl diphosphate + H2O = di-trans,octa-cis-undecaprenyl phosphate + phosphate + H(+)</text>
        <dbReference type="Rhea" id="RHEA:28094"/>
        <dbReference type="ChEBI" id="CHEBI:15377"/>
        <dbReference type="ChEBI" id="CHEBI:15378"/>
        <dbReference type="ChEBI" id="CHEBI:43474"/>
        <dbReference type="ChEBI" id="CHEBI:58405"/>
        <dbReference type="ChEBI" id="CHEBI:60392"/>
        <dbReference type="EC" id="3.6.1.27"/>
    </reaction>
</comment>
<keyword evidence="9 12" id="KW-0472">Membrane</keyword>
<evidence type="ECO:0000256" key="5">
    <source>
        <dbReference type="ARBA" id="ARBA00022475"/>
    </source>
</evidence>
<sequence length="297" mass="31897">MTPLDYVNIVPALILGLIQGLTEFLPISSSAHLRIAGLVMPGAEDPGATFTAITQIGTELAVLLYFRKDIANIIRSWFLSVFSRRRGAGRFLTPEQRVQARLGWFIIGGTIPIAVLGLVFQGTIRETFRSLWLIGAVLVIFGIILWIADKAGRTDRVLADMKLSQGVAIGLAQALALIPGVSRSGATISMARALGFNRAAAARFAFLLAIPAVLASGIYETYSAIKDQISGEGAIPTIPFTWYEIGAATAVAFVVGLAIIAFLMNYLKKYSFLPFVLYRIALGGTILVLLTIGVIQP</sequence>
<evidence type="ECO:0000256" key="6">
    <source>
        <dbReference type="ARBA" id="ARBA00022692"/>
    </source>
</evidence>
<keyword evidence="5" id="KW-1003">Cell membrane</keyword>
<feature type="transmembrane region" description="Helical" evidence="12">
    <location>
        <begin position="200"/>
        <end position="222"/>
    </location>
</feature>
<evidence type="ECO:0000256" key="2">
    <source>
        <dbReference type="ARBA" id="ARBA00010621"/>
    </source>
</evidence>
<evidence type="ECO:0000256" key="9">
    <source>
        <dbReference type="ARBA" id="ARBA00023136"/>
    </source>
</evidence>
<evidence type="ECO:0000313" key="15">
    <source>
        <dbReference type="EMBL" id="CAB4862774.1"/>
    </source>
</evidence>
<dbReference type="NCBIfam" id="TIGR00753">
    <property type="entry name" value="undec_PP_bacA"/>
    <property type="match status" value="1"/>
</dbReference>
<evidence type="ECO:0000256" key="4">
    <source>
        <dbReference type="ARBA" id="ARBA00021581"/>
    </source>
</evidence>
<dbReference type="EC" id="3.6.1.27" evidence="3"/>
<comment type="subcellular location">
    <subcellularLocation>
        <location evidence="1">Cell membrane</location>
        <topology evidence="1">Multi-pass membrane protein</topology>
    </subcellularLocation>
</comment>
<dbReference type="HAMAP" id="MF_01006">
    <property type="entry name" value="Undec_diphosphatase"/>
    <property type="match status" value="1"/>
</dbReference>
<protein>
    <recommendedName>
        <fullName evidence="4">Undecaprenyl-diphosphatase</fullName>
        <ecNumber evidence="3">3.6.1.27</ecNumber>
    </recommendedName>
    <alternativeName>
        <fullName evidence="10">Undecaprenyl pyrophosphate phosphatase</fullName>
    </alternativeName>
</protein>
<reference evidence="14" key="1">
    <citation type="submission" date="2020-05" db="EMBL/GenBank/DDBJ databases">
        <authorList>
            <person name="Chiriac C."/>
            <person name="Salcher M."/>
            <person name="Ghai R."/>
            <person name="Kavagutti S V."/>
        </authorList>
    </citation>
    <scope>NUCLEOTIDE SEQUENCE</scope>
</reference>
<accession>A0A6J6EUC0</accession>
<evidence type="ECO:0000256" key="12">
    <source>
        <dbReference type="SAM" id="Phobius"/>
    </source>
</evidence>
<evidence type="ECO:0000256" key="11">
    <source>
        <dbReference type="ARBA" id="ARBA00047594"/>
    </source>
</evidence>